<dbReference type="Proteomes" id="UP000054549">
    <property type="component" value="Unassembled WGS sequence"/>
</dbReference>
<dbReference type="EMBL" id="KN818403">
    <property type="protein sequence ID" value="KIL56721.1"/>
    <property type="molecule type" value="Genomic_DNA"/>
</dbReference>
<feature type="compositionally biased region" description="Basic residues" evidence="1">
    <location>
        <begin position="125"/>
        <end position="137"/>
    </location>
</feature>
<evidence type="ECO:0000256" key="1">
    <source>
        <dbReference type="SAM" id="MobiDB-lite"/>
    </source>
</evidence>
<protein>
    <submittedName>
        <fullName evidence="2">Uncharacterized protein</fullName>
    </submittedName>
</protein>
<feature type="region of interest" description="Disordered" evidence="1">
    <location>
        <begin position="114"/>
        <end position="174"/>
    </location>
</feature>
<name>A0A0C2WJ74_AMAMK</name>
<dbReference type="STRING" id="946122.A0A0C2WJ74"/>
<accession>A0A0C2WJ74</accession>
<organism evidence="2 3">
    <name type="scientific">Amanita muscaria (strain Koide BX008)</name>
    <dbReference type="NCBI Taxonomy" id="946122"/>
    <lineage>
        <taxon>Eukaryota</taxon>
        <taxon>Fungi</taxon>
        <taxon>Dikarya</taxon>
        <taxon>Basidiomycota</taxon>
        <taxon>Agaricomycotina</taxon>
        <taxon>Agaricomycetes</taxon>
        <taxon>Agaricomycetidae</taxon>
        <taxon>Agaricales</taxon>
        <taxon>Pluteineae</taxon>
        <taxon>Amanitaceae</taxon>
        <taxon>Amanita</taxon>
    </lineage>
</organism>
<sequence>MEGFAIQGIRGAADNYKQRVSAIRGEIQSEILDKLRNEKARMEWKFYWEHVVRRYGVVIEGWPKSIPFKNLSETSSSLPGLEGLLEQWQSGKIYWKKVTDEELAALEDEHKKKIDAGEIIPPDPRRRRADCGKKRRRTANENQRPSHPSKKYKSAQTITSSDDDNETGSVIGGRRLQHSTAETFESTWYIHFYSL</sequence>
<dbReference type="HOGENOM" id="CLU_1395964_0_0_1"/>
<dbReference type="InParanoid" id="A0A0C2WJ74"/>
<dbReference type="OrthoDB" id="3033638at2759"/>
<evidence type="ECO:0000313" key="2">
    <source>
        <dbReference type="EMBL" id="KIL56721.1"/>
    </source>
</evidence>
<reference evidence="2 3" key="1">
    <citation type="submission" date="2014-04" db="EMBL/GenBank/DDBJ databases">
        <title>Evolutionary Origins and Diversification of the Mycorrhizal Mutualists.</title>
        <authorList>
            <consortium name="DOE Joint Genome Institute"/>
            <consortium name="Mycorrhizal Genomics Consortium"/>
            <person name="Kohler A."/>
            <person name="Kuo A."/>
            <person name="Nagy L.G."/>
            <person name="Floudas D."/>
            <person name="Copeland A."/>
            <person name="Barry K.W."/>
            <person name="Cichocki N."/>
            <person name="Veneault-Fourrey C."/>
            <person name="LaButti K."/>
            <person name="Lindquist E.A."/>
            <person name="Lipzen A."/>
            <person name="Lundell T."/>
            <person name="Morin E."/>
            <person name="Murat C."/>
            <person name="Riley R."/>
            <person name="Ohm R."/>
            <person name="Sun H."/>
            <person name="Tunlid A."/>
            <person name="Henrissat B."/>
            <person name="Grigoriev I.V."/>
            <person name="Hibbett D.S."/>
            <person name="Martin F."/>
        </authorList>
    </citation>
    <scope>NUCLEOTIDE SEQUENCE [LARGE SCALE GENOMIC DNA]</scope>
    <source>
        <strain evidence="2 3">Koide BX008</strain>
    </source>
</reference>
<proteinExistence type="predicted"/>
<keyword evidence="3" id="KW-1185">Reference proteome</keyword>
<evidence type="ECO:0000313" key="3">
    <source>
        <dbReference type="Proteomes" id="UP000054549"/>
    </source>
</evidence>
<gene>
    <name evidence="2" type="ORF">M378DRAFT_16818</name>
</gene>
<dbReference type="AlphaFoldDB" id="A0A0C2WJ74"/>